<feature type="compositionally biased region" description="Basic and acidic residues" evidence="1">
    <location>
        <begin position="110"/>
        <end position="149"/>
    </location>
</feature>
<dbReference type="OrthoDB" id="447290at2759"/>
<reference evidence="2 3" key="1">
    <citation type="submission" date="2019-01" db="EMBL/GenBank/DDBJ databases">
        <authorList>
            <person name="Ferrante I. M."/>
        </authorList>
    </citation>
    <scope>NUCLEOTIDE SEQUENCE [LARGE SCALE GENOMIC DNA]</scope>
    <source>
        <strain evidence="2 3">B856</strain>
    </source>
</reference>
<organism evidence="2 3">
    <name type="scientific">Pseudo-nitzschia multistriata</name>
    <dbReference type="NCBI Taxonomy" id="183589"/>
    <lineage>
        <taxon>Eukaryota</taxon>
        <taxon>Sar</taxon>
        <taxon>Stramenopiles</taxon>
        <taxon>Ochrophyta</taxon>
        <taxon>Bacillariophyta</taxon>
        <taxon>Bacillariophyceae</taxon>
        <taxon>Bacillariophycidae</taxon>
        <taxon>Bacillariales</taxon>
        <taxon>Bacillariaceae</taxon>
        <taxon>Pseudo-nitzschia</taxon>
    </lineage>
</organism>
<dbReference type="EMBL" id="CAACVS010000346">
    <property type="protein sequence ID" value="VEU41344.1"/>
    <property type="molecule type" value="Genomic_DNA"/>
</dbReference>
<feature type="region of interest" description="Disordered" evidence="1">
    <location>
        <begin position="109"/>
        <end position="165"/>
    </location>
</feature>
<dbReference type="Proteomes" id="UP000291116">
    <property type="component" value="Unassembled WGS sequence"/>
</dbReference>
<dbReference type="PANTHER" id="PTHR13326:SF21">
    <property type="entry name" value="PSEUDOURIDYLATE SYNTHASE PUS7L"/>
    <property type="match status" value="1"/>
</dbReference>
<dbReference type="GO" id="GO:0005634">
    <property type="term" value="C:nucleus"/>
    <property type="evidence" value="ECO:0007669"/>
    <property type="project" value="TreeGrafter"/>
</dbReference>
<dbReference type="InterPro" id="IPR020103">
    <property type="entry name" value="PsdUridine_synth_cat_dom_sf"/>
</dbReference>
<feature type="compositionally biased region" description="Basic and acidic residues" evidence="1">
    <location>
        <begin position="1"/>
        <end position="10"/>
    </location>
</feature>
<dbReference type="GO" id="GO:0009982">
    <property type="term" value="F:pseudouridine synthase activity"/>
    <property type="evidence" value="ECO:0007669"/>
    <property type="project" value="InterPro"/>
</dbReference>
<dbReference type="GO" id="GO:0001522">
    <property type="term" value="P:pseudouridine synthesis"/>
    <property type="evidence" value="ECO:0007669"/>
    <property type="project" value="InterPro"/>
</dbReference>
<accession>A0A448ZH34</accession>
<dbReference type="Gene3D" id="3.30.2350.20">
    <property type="entry name" value="TruD, catalytic domain"/>
    <property type="match status" value="1"/>
</dbReference>
<dbReference type="AlphaFoldDB" id="A0A448ZH34"/>
<feature type="region of interest" description="Disordered" evidence="1">
    <location>
        <begin position="194"/>
        <end position="221"/>
    </location>
</feature>
<keyword evidence="3" id="KW-1185">Reference proteome</keyword>
<dbReference type="Pfam" id="PF01142">
    <property type="entry name" value="TruD"/>
    <property type="match status" value="1"/>
</dbReference>
<dbReference type="GO" id="GO:0003723">
    <property type="term" value="F:RNA binding"/>
    <property type="evidence" value="ECO:0007669"/>
    <property type="project" value="InterPro"/>
</dbReference>
<dbReference type="InterPro" id="IPR042214">
    <property type="entry name" value="TruD_catalytic"/>
</dbReference>
<dbReference type="SUPFAM" id="SSF55120">
    <property type="entry name" value="Pseudouridine synthase"/>
    <property type="match status" value="1"/>
</dbReference>
<dbReference type="PANTHER" id="PTHR13326">
    <property type="entry name" value="TRNA PSEUDOURIDINE SYNTHASE D"/>
    <property type="match status" value="1"/>
</dbReference>
<name>A0A448ZH34_9STRA</name>
<sequence length="372" mass="41511">MTDADMKDAKPSSSLDDNDGKDTDPPSSSTDAKEEPKDGKNDTITSINTKDIEALGTYDEIEKSLGISEYLSSSSFSGFTAVVKARYSDFLVHEIDLDGNVARLTSLDVPKSEASKDTEKKEEVATKEPPKTEEAERKPVVAVDEKMEATPEGGKATGEGESESLPFENLESELVEMIKDVDVSKKVMVLLKSHEKTRGENSQAKSDNANGSEDNESKQASDALEKFVTLPSLEKEQRKAVHNWVRNSLKCARADTLDGKIRIWHARFETEMPNYKAFGTHKKRKMSDRALKKKARSNWPSDRPEFLRFVMYKENCDTTTATKDVMRRGSTARIGFAGMKDKRGITSQFCTLFKTLPEQIMKGTDSILFCEM</sequence>
<dbReference type="InterPro" id="IPR001656">
    <property type="entry name" value="PsdUridine_synth_TruD"/>
</dbReference>
<protein>
    <submittedName>
        <fullName evidence="2">Uncharacterized protein</fullName>
    </submittedName>
</protein>
<gene>
    <name evidence="2" type="ORF">PSNMU_V1.4_AUG-EV-PASAV3_0082660</name>
</gene>
<evidence type="ECO:0000256" key="1">
    <source>
        <dbReference type="SAM" id="MobiDB-lite"/>
    </source>
</evidence>
<evidence type="ECO:0000313" key="3">
    <source>
        <dbReference type="Proteomes" id="UP000291116"/>
    </source>
</evidence>
<feature type="region of interest" description="Disordered" evidence="1">
    <location>
        <begin position="1"/>
        <end position="49"/>
    </location>
</feature>
<feature type="compositionally biased region" description="Polar residues" evidence="1">
    <location>
        <begin position="200"/>
        <end position="212"/>
    </location>
</feature>
<evidence type="ECO:0000313" key="2">
    <source>
        <dbReference type="EMBL" id="VEU41344.1"/>
    </source>
</evidence>
<proteinExistence type="predicted"/>
<feature type="compositionally biased region" description="Basic and acidic residues" evidence="1">
    <location>
        <begin position="31"/>
        <end position="41"/>
    </location>
</feature>